<dbReference type="PANTHER" id="PTHR30055">
    <property type="entry name" value="HTH-TYPE TRANSCRIPTIONAL REGULATOR RUTR"/>
    <property type="match status" value="1"/>
</dbReference>
<dbReference type="InterPro" id="IPR001647">
    <property type="entry name" value="HTH_TetR"/>
</dbReference>
<keyword evidence="3 5" id="KW-0238">DNA-binding</keyword>
<feature type="domain" description="HTH tetR-type" evidence="6">
    <location>
        <begin position="8"/>
        <end position="68"/>
    </location>
</feature>
<dbReference type="KEGG" id="nml:Namu_4367"/>
<dbReference type="InterPro" id="IPR036271">
    <property type="entry name" value="Tet_transcr_reg_TetR-rel_C_sf"/>
</dbReference>
<accession>C8XJU3</accession>
<reference evidence="7 8" key="2">
    <citation type="journal article" date="2010" name="Stand. Genomic Sci.">
        <title>Complete genome sequence of Nakamurella multipartita type strain (Y-104).</title>
        <authorList>
            <person name="Tice H."/>
            <person name="Mayilraj S."/>
            <person name="Sims D."/>
            <person name="Lapidus A."/>
            <person name="Nolan M."/>
            <person name="Lucas S."/>
            <person name="Glavina Del Rio T."/>
            <person name="Copeland A."/>
            <person name="Cheng J.F."/>
            <person name="Meincke L."/>
            <person name="Bruce D."/>
            <person name="Goodwin L."/>
            <person name="Pitluck S."/>
            <person name="Ivanova N."/>
            <person name="Mavromatis K."/>
            <person name="Ovchinnikova G."/>
            <person name="Pati A."/>
            <person name="Chen A."/>
            <person name="Palaniappan K."/>
            <person name="Land M."/>
            <person name="Hauser L."/>
            <person name="Chang Y.J."/>
            <person name="Jeffries C.D."/>
            <person name="Detter J.C."/>
            <person name="Brettin T."/>
            <person name="Rohde M."/>
            <person name="Goker M."/>
            <person name="Bristow J."/>
            <person name="Eisen J.A."/>
            <person name="Markowitz V."/>
            <person name="Hugenholtz P."/>
            <person name="Kyrpides N.C."/>
            <person name="Klenk H.P."/>
            <person name="Chen F."/>
        </authorList>
    </citation>
    <scope>NUCLEOTIDE SEQUENCE [LARGE SCALE GENOMIC DNA]</scope>
    <source>
        <strain evidence="8">ATCC 700099 / DSM 44233 / CIP 104796 / JCM 9543 / NBRC 105858 / Y-104</strain>
    </source>
</reference>
<dbReference type="SUPFAM" id="SSF46689">
    <property type="entry name" value="Homeodomain-like"/>
    <property type="match status" value="1"/>
</dbReference>
<dbReference type="GO" id="GO:0003700">
    <property type="term" value="F:DNA-binding transcription factor activity"/>
    <property type="evidence" value="ECO:0007669"/>
    <property type="project" value="TreeGrafter"/>
</dbReference>
<evidence type="ECO:0000256" key="1">
    <source>
        <dbReference type="ARBA" id="ARBA00022491"/>
    </source>
</evidence>
<evidence type="ECO:0000256" key="2">
    <source>
        <dbReference type="ARBA" id="ARBA00023015"/>
    </source>
</evidence>
<name>C8XJU3_NAKMY</name>
<proteinExistence type="predicted"/>
<evidence type="ECO:0000313" key="8">
    <source>
        <dbReference type="Proteomes" id="UP000002218"/>
    </source>
</evidence>
<dbReference type="GO" id="GO:0000976">
    <property type="term" value="F:transcription cis-regulatory region binding"/>
    <property type="evidence" value="ECO:0007669"/>
    <property type="project" value="TreeGrafter"/>
</dbReference>
<dbReference type="InterPro" id="IPR009057">
    <property type="entry name" value="Homeodomain-like_sf"/>
</dbReference>
<evidence type="ECO:0000256" key="4">
    <source>
        <dbReference type="ARBA" id="ARBA00023163"/>
    </source>
</evidence>
<reference evidence="8" key="1">
    <citation type="submission" date="2009-09" db="EMBL/GenBank/DDBJ databases">
        <title>The complete genome of Nakamurella multipartita DSM 44233.</title>
        <authorList>
            <consortium name="US DOE Joint Genome Institute (JGI-PGF)"/>
            <person name="Lucas S."/>
            <person name="Copeland A."/>
            <person name="Lapidus A."/>
            <person name="Glavina del Rio T."/>
            <person name="Dalin E."/>
            <person name="Tice H."/>
            <person name="Bruce D."/>
            <person name="Goodwin L."/>
            <person name="Pitluck S."/>
            <person name="Kyrpides N."/>
            <person name="Mavromatis K."/>
            <person name="Ivanova N."/>
            <person name="Ovchinnikova G."/>
            <person name="Sims D."/>
            <person name="Meincke L."/>
            <person name="Brettin T."/>
            <person name="Detter J.C."/>
            <person name="Han C."/>
            <person name="Larimer F."/>
            <person name="Land M."/>
            <person name="Hauser L."/>
            <person name="Markowitz V."/>
            <person name="Cheng J.-F."/>
            <person name="Hugenholtz P."/>
            <person name="Woyke T."/>
            <person name="Wu D."/>
            <person name="Klenk H.-P."/>
            <person name="Eisen J.A."/>
        </authorList>
    </citation>
    <scope>NUCLEOTIDE SEQUENCE [LARGE SCALE GENOMIC DNA]</scope>
    <source>
        <strain evidence="8">ATCC 700099 / DSM 44233 / CIP 104796 / JCM 9543 / NBRC 105858 / Y-104</strain>
    </source>
</reference>
<evidence type="ECO:0000256" key="3">
    <source>
        <dbReference type="ARBA" id="ARBA00023125"/>
    </source>
</evidence>
<dbReference type="STRING" id="479431.Namu_4367"/>
<protein>
    <submittedName>
        <fullName evidence="7">Transcriptional regulator, TetR family</fullName>
    </submittedName>
</protein>
<feature type="DNA-binding region" description="H-T-H motif" evidence="5">
    <location>
        <begin position="31"/>
        <end position="50"/>
    </location>
</feature>
<keyword evidence="2" id="KW-0805">Transcription regulation</keyword>
<keyword evidence="4" id="KW-0804">Transcription</keyword>
<evidence type="ECO:0000259" key="6">
    <source>
        <dbReference type="PROSITE" id="PS50977"/>
    </source>
</evidence>
<dbReference type="AlphaFoldDB" id="C8XJU3"/>
<dbReference type="EMBL" id="CP001737">
    <property type="protein sequence ID" value="ACV80654.1"/>
    <property type="molecule type" value="Genomic_DNA"/>
</dbReference>
<dbReference type="Pfam" id="PF00440">
    <property type="entry name" value="TetR_N"/>
    <property type="match status" value="1"/>
</dbReference>
<dbReference type="eggNOG" id="COG1309">
    <property type="taxonomic scope" value="Bacteria"/>
</dbReference>
<keyword evidence="1" id="KW-0678">Repressor</keyword>
<dbReference type="HOGENOM" id="CLU_069356_15_10_11"/>
<dbReference type="Pfam" id="PF13977">
    <property type="entry name" value="TetR_C_6"/>
    <property type="match status" value="1"/>
</dbReference>
<dbReference type="Proteomes" id="UP000002218">
    <property type="component" value="Chromosome"/>
</dbReference>
<gene>
    <name evidence="7" type="ordered locus">Namu_4367</name>
</gene>
<evidence type="ECO:0000256" key="5">
    <source>
        <dbReference type="PROSITE-ProRule" id="PRU00335"/>
    </source>
</evidence>
<dbReference type="PANTHER" id="PTHR30055:SF234">
    <property type="entry name" value="HTH-TYPE TRANSCRIPTIONAL REGULATOR BETI"/>
    <property type="match status" value="1"/>
</dbReference>
<organism evidence="7 8">
    <name type="scientific">Nakamurella multipartita (strain ATCC 700099 / DSM 44233 / CIP 104796 / JCM 9543 / NBRC 105858 / Y-104)</name>
    <name type="common">Microsphaera multipartita</name>
    <dbReference type="NCBI Taxonomy" id="479431"/>
    <lineage>
        <taxon>Bacteria</taxon>
        <taxon>Bacillati</taxon>
        <taxon>Actinomycetota</taxon>
        <taxon>Actinomycetes</taxon>
        <taxon>Nakamurellales</taxon>
        <taxon>Nakamurellaceae</taxon>
        <taxon>Nakamurella</taxon>
    </lineage>
</organism>
<dbReference type="InterPro" id="IPR050109">
    <property type="entry name" value="HTH-type_TetR-like_transc_reg"/>
</dbReference>
<dbReference type="InParanoid" id="C8XJU3"/>
<keyword evidence="8" id="KW-1185">Reference proteome</keyword>
<dbReference type="SUPFAM" id="SSF48498">
    <property type="entry name" value="Tetracyclin repressor-like, C-terminal domain"/>
    <property type="match status" value="1"/>
</dbReference>
<sequence>MPRLIDHDRRREDLAQALWRVVTTKGIGAVSIREVAAEAGVSAGSLRHLFPTRDQLVIAAAEQMLRNVERRIMALPRDVPPVEFAECALAQALPLDPERRTEFAVNLALVAEEPAVPALAGIRRETYDGLRQLCRAVVDALRPASPDHRDRRSAEEADEAARRLHVLIDGLAFHLFQGGDDGDWTRQTLRGELAAIAAPRA</sequence>
<evidence type="ECO:0000313" key="7">
    <source>
        <dbReference type="EMBL" id="ACV80654.1"/>
    </source>
</evidence>
<dbReference type="InterPro" id="IPR039538">
    <property type="entry name" value="BetI_C"/>
</dbReference>
<dbReference type="PROSITE" id="PS50977">
    <property type="entry name" value="HTH_TETR_2"/>
    <property type="match status" value="1"/>
</dbReference>
<dbReference type="RefSeq" id="WP_015749478.1">
    <property type="nucleotide sequence ID" value="NC_013235.1"/>
</dbReference>
<dbReference type="Gene3D" id="1.10.357.10">
    <property type="entry name" value="Tetracycline Repressor, domain 2"/>
    <property type="match status" value="1"/>
</dbReference>